<dbReference type="CDD" id="cd22284">
    <property type="entry name" value="HD_CCDC61_N"/>
    <property type="match status" value="1"/>
</dbReference>
<evidence type="ECO:0000256" key="1">
    <source>
        <dbReference type="SAM" id="Coils"/>
    </source>
</evidence>
<name>A0A1R2C7Y3_9CILI</name>
<comment type="caution">
    <text evidence="2">The sequence shown here is derived from an EMBL/GenBank/DDBJ whole genome shotgun (WGS) entry which is preliminary data.</text>
</comment>
<keyword evidence="1" id="KW-0175">Coiled coil</keyword>
<accession>A0A1R2C7Y3</accession>
<sequence>MEFKKIFEESFHSKNYVISVCISSNAIQLNIIEKASEIIWKGSFPCNYIEEMTSKTGNFKNFKVFCKMLVSGLEKTSQSIIIDILTQEEFENIRNDKKPGKSLKLYMIINYIVEFDKVHYLLTLSQANISIQDKTQDIHMLQNLQKELNDLRLVKQEKTIMEKRLEGIISLRDKEIYYLTKEKEELHVDLDKIKTQMESIIEELESQAKITTVKIPKIDEELRARNEKLERKAERLKKEIKDLKNEKKKNETQICQLENELKYFYENAKSSRSKSTTRVKYENSGVYESRDLTNQLSKLRTLLDISNN</sequence>
<reference evidence="2 3" key="1">
    <citation type="submission" date="2016-11" db="EMBL/GenBank/DDBJ databases">
        <title>The macronuclear genome of Stentor coeruleus: a giant cell with tiny introns.</title>
        <authorList>
            <person name="Slabodnick M."/>
            <person name="Ruby J.G."/>
            <person name="Reiff S.B."/>
            <person name="Swart E.C."/>
            <person name="Gosai S."/>
            <person name="Prabakaran S."/>
            <person name="Witkowska E."/>
            <person name="Larue G.E."/>
            <person name="Fisher S."/>
            <person name="Freeman R.M."/>
            <person name="Gunawardena J."/>
            <person name="Chu W."/>
            <person name="Stover N.A."/>
            <person name="Gregory B.D."/>
            <person name="Nowacki M."/>
            <person name="Derisi J."/>
            <person name="Roy S.W."/>
            <person name="Marshall W.F."/>
            <person name="Sood P."/>
        </authorList>
    </citation>
    <scope>NUCLEOTIDE SEQUENCE [LARGE SCALE GENOMIC DNA]</scope>
    <source>
        <strain evidence="2">WM001</strain>
    </source>
</reference>
<dbReference type="Proteomes" id="UP000187209">
    <property type="component" value="Unassembled WGS sequence"/>
</dbReference>
<proteinExistence type="predicted"/>
<feature type="coiled-coil region" evidence="1">
    <location>
        <begin position="141"/>
        <end position="260"/>
    </location>
</feature>
<dbReference type="OrthoDB" id="304452at2759"/>
<keyword evidence="3" id="KW-1185">Reference proteome</keyword>
<dbReference type="AlphaFoldDB" id="A0A1R2C7Y3"/>
<evidence type="ECO:0000313" key="2">
    <source>
        <dbReference type="EMBL" id="OMJ85128.1"/>
    </source>
</evidence>
<protein>
    <submittedName>
        <fullName evidence="2">Uncharacterized protein</fullName>
    </submittedName>
</protein>
<evidence type="ECO:0000313" key="3">
    <source>
        <dbReference type="Proteomes" id="UP000187209"/>
    </source>
</evidence>
<dbReference type="InterPro" id="IPR049733">
    <property type="entry name" value="CCDC61_N"/>
</dbReference>
<gene>
    <name evidence="2" type="ORF">SteCoe_13594</name>
</gene>
<dbReference type="EMBL" id="MPUH01000246">
    <property type="protein sequence ID" value="OMJ85128.1"/>
    <property type="molecule type" value="Genomic_DNA"/>
</dbReference>
<organism evidence="2 3">
    <name type="scientific">Stentor coeruleus</name>
    <dbReference type="NCBI Taxonomy" id="5963"/>
    <lineage>
        <taxon>Eukaryota</taxon>
        <taxon>Sar</taxon>
        <taxon>Alveolata</taxon>
        <taxon>Ciliophora</taxon>
        <taxon>Postciliodesmatophora</taxon>
        <taxon>Heterotrichea</taxon>
        <taxon>Heterotrichida</taxon>
        <taxon>Stentoridae</taxon>
        <taxon>Stentor</taxon>
    </lineage>
</organism>